<dbReference type="Proteomes" id="UP000554342">
    <property type="component" value="Unassembled WGS sequence"/>
</dbReference>
<organism evidence="1 2">
    <name type="scientific">Stakelama sediminis</name>
    <dbReference type="NCBI Taxonomy" id="463200"/>
    <lineage>
        <taxon>Bacteria</taxon>
        <taxon>Pseudomonadati</taxon>
        <taxon>Pseudomonadota</taxon>
        <taxon>Alphaproteobacteria</taxon>
        <taxon>Sphingomonadales</taxon>
        <taxon>Sphingomonadaceae</taxon>
        <taxon>Stakelama</taxon>
    </lineage>
</organism>
<sequence>MRSLHAVLRAVAERFHHILRVHSVEGLHVAQTI</sequence>
<name>A0A840YZ73_9SPHN</name>
<protein>
    <submittedName>
        <fullName evidence="1">Uncharacterized protein</fullName>
    </submittedName>
</protein>
<evidence type="ECO:0000313" key="2">
    <source>
        <dbReference type="Proteomes" id="UP000554342"/>
    </source>
</evidence>
<reference evidence="1 2" key="1">
    <citation type="submission" date="2020-08" db="EMBL/GenBank/DDBJ databases">
        <title>Genomic Encyclopedia of Type Strains, Phase IV (KMG-IV): sequencing the most valuable type-strain genomes for metagenomic binning, comparative biology and taxonomic classification.</title>
        <authorList>
            <person name="Goeker M."/>
        </authorList>
    </citation>
    <scope>NUCLEOTIDE SEQUENCE [LARGE SCALE GENOMIC DNA]</scope>
    <source>
        <strain evidence="1 2">DSM 27203</strain>
    </source>
</reference>
<comment type="caution">
    <text evidence="1">The sequence shown here is derived from an EMBL/GenBank/DDBJ whole genome shotgun (WGS) entry which is preliminary data.</text>
</comment>
<keyword evidence="2" id="KW-1185">Reference proteome</keyword>
<proteinExistence type="predicted"/>
<dbReference type="AlphaFoldDB" id="A0A840YZ73"/>
<dbReference type="EMBL" id="JACIJI010000002">
    <property type="protein sequence ID" value="MBB5718820.1"/>
    <property type="molecule type" value="Genomic_DNA"/>
</dbReference>
<accession>A0A840YZ73</accession>
<gene>
    <name evidence="1" type="ORF">FHR23_001743</name>
</gene>
<evidence type="ECO:0000313" key="1">
    <source>
        <dbReference type="EMBL" id="MBB5718820.1"/>
    </source>
</evidence>